<keyword evidence="3 6" id="KW-0812">Transmembrane</keyword>
<dbReference type="EMBL" id="WKZA01000052">
    <property type="protein sequence ID" value="MSA95490.1"/>
    <property type="molecule type" value="Genomic_DNA"/>
</dbReference>
<name>A0A7K0IDD4_9ACTN</name>
<evidence type="ECO:0000259" key="7">
    <source>
        <dbReference type="PROSITE" id="PS50850"/>
    </source>
</evidence>
<evidence type="ECO:0000256" key="1">
    <source>
        <dbReference type="ARBA" id="ARBA00004651"/>
    </source>
</evidence>
<feature type="transmembrane region" description="Helical" evidence="6">
    <location>
        <begin position="20"/>
        <end position="40"/>
    </location>
</feature>
<feature type="transmembrane region" description="Helical" evidence="6">
    <location>
        <begin position="294"/>
        <end position="315"/>
    </location>
</feature>
<protein>
    <submittedName>
        <fullName evidence="8">MFS transporter</fullName>
    </submittedName>
</protein>
<dbReference type="InterPro" id="IPR005829">
    <property type="entry name" value="Sugar_transporter_CS"/>
</dbReference>
<dbReference type="PROSITE" id="PS00216">
    <property type="entry name" value="SUGAR_TRANSPORT_1"/>
    <property type="match status" value="1"/>
</dbReference>
<keyword evidence="5 6" id="KW-0472">Membrane</keyword>
<evidence type="ECO:0000256" key="2">
    <source>
        <dbReference type="ARBA" id="ARBA00022448"/>
    </source>
</evidence>
<dbReference type="PANTHER" id="PTHR23511">
    <property type="entry name" value="SYNAPTIC VESICLE GLYCOPROTEIN 2"/>
    <property type="match status" value="1"/>
</dbReference>
<feature type="transmembrane region" description="Helical" evidence="6">
    <location>
        <begin position="327"/>
        <end position="358"/>
    </location>
</feature>
<evidence type="ECO:0000313" key="8">
    <source>
        <dbReference type="EMBL" id="MSA95490.1"/>
    </source>
</evidence>
<sequence>MGKVYVSDIIEQPGGGRFSARILMLVGLAMVFDGFDYMIVSFTMPQITDEMQLGFIATGSLASFSLLGMLVGGFLSGYLADRYGRKHVMNASIMLYALLTVPVFFVTTYDAFAVCRIMSGIGIGAVIPLSVTLVSEFAPTRHRGAYVTATKTFMMAGWVLAGLTAMFVVPNFGWRMCYLVGGFPFLYGVLMHFVMPESVQWLLSKGRTQEALGIVNAINASLDAPKEGGYTADEIEVPSAEDGGQLRALVSKKYLKTTVGIWLVAFTTCALSYGLTNWMPTVLLQSGYSVGASYGYTTLMNLLGCAGAVVAGVAADRLGRIRSAYVAFLLAGLAVAFTAVFGFGGLMIPACVLMGFAINYAYMSPAPITIEAYPTEIRATGQACVTTVARIGGFITPMAIGGALESGSTFSTVLVVFLVPLCLAALFTKLLIKTETKGVALEDLCGDPAVSSRTANE</sequence>
<dbReference type="RefSeq" id="WP_154270602.1">
    <property type="nucleotide sequence ID" value="NZ_JAJCNT010000008.1"/>
</dbReference>
<keyword evidence="4 6" id="KW-1133">Transmembrane helix</keyword>
<dbReference type="PROSITE" id="PS00217">
    <property type="entry name" value="SUGAR_TRANSPORT_2"/>
    <property type="match status" value="1"/>
</dbReference>
<dbReference type="GO" id="GO:0005886">
    <property type="term" value="C:plasma membrane"/>
    <property type="evidence" value="ECO:0007669"/>
    <property type="project" value="UniProtKB-SubCell"/>
</dbReference>
<dbReference type="InterPro" id="IPR036259">
    <property type="entry name" value="MFS_trans_sf"/>
</dbReference>
<feature type="transmembrane region" description="Helical" evidence="6">
    <location>
        <begin position="111"/>
        <end position="134"/>
    </location>
</feature>
<feature type="transmembrane region" description="Helical" evidence="6">
    <location>
        <begin position="254"/>
        <end position="274"/>
    </location>
</feature>
<dbReference type="SUPFAM" id="SSF103473">
    <property type="entry name" value="MFS general substrate transporter"/>
    <property type="match status" value="1"/>
</dbReference>
<feature type="transmembrane region" description="Helical" evidence="6">
    <location>
        <begin position="52"/>
        <end position="75"/>
    </location>
</feature>
<dbReference type="Pfam" id="PF07690">
    <property type="entry name" value="MFS_1"/>
    <property type="match status" value="1"/>
</dbReference>
<proteinExistence type="predicted"/>
<dbReference type="PANTHER" id="PTHR23511:SF34">
    <property type="entry name" value="SYNAPTIC VESICLE GLYCOPROTEIN 2"/>
    <property type="match status" value="1"/>
</dbReference>
<evidence type="ECO:0000256" key="3">
    <source>
        <dbReference type="ARBA" id="ARBA00022692"/>
    </source>
</evidence>
<feature type="transmembrane region" description="Helical" evidence="6">
    <location>
        <begin position="87"/>
        <end position="105"/>
    </location>
</feature>
<accession>A0A7K0IDD4</accession>
<feature type="transmembrane region" description="Helical" evidence="6">
    <location>
        <begin position="173"/>
        <end position="195"/>
    </location>
</feature>
<dbReference type="Proteomes" id="UP000462865">
    <property type="component" value="Unassembled WGS sequence"/>
</dbReference>
<feature type="transmembrane region" description="Helical" evidence="6">
    <location>
        <begin position="146"/>
        <end position="167"/>
    </location>
</feature>
<gene>
    <name evidence="8" type="ORF">GKG38_10580</name>
</gene>
<dbReference type="Gene3D" id="1.20.1250.20">
    <property type="entry name" value="MFS general substrate transporter like domains"/>
    <property type="match status" value="1"/>
</dbReference>
<evidence type="ECO:0000313" key="9">
    <source>
        <dbReference type="Proteomes" id="UP000462865"/>
    </source>
</evidence>
<dbReference type="PROSITE" id="PS50850">
    <property type="entry name" value="MFS"/>
    <property type="match status" value="1"/>
</dbReference>
<comment type="subcellular location">
    <subcellularLocation>
        <location evidence="1">Cell membrane</location>
        <topology evidence="1">Multi-pass membrane protein</topology>
    </subcellularLocation>
</comment>
<comment type="caution">
    <text evidence="8">The sequence shown here is derived from an EMBL/GenBank/DDBJ whole genome shotgun (WGS) entry which is preliminary data.</text>
</comment>
<dbReference type="InterPro" id="IPR020846">
    <property type="entry name" value="MFS_dom"/>
</dbReference>
<evidence type="ECO:0000256" key="4">
    <source>
        <dbReference type="ARBA" id="ARBA00022989"/>
    </source>
</evidence>
<dbReference type="AlphaFoldDB" id="A0A7K0IDD4"/>
<dbReference type="GO" id="GO:0022857">
    <property type="term" value="F:transmembrane transporter activity"/>
    <property type="evidence" value="ECO:0007669"/>
    <property type="project" value="InterPro"/>
</dbReference>
<dbReference type="InterPro" id="IPR011701">
    <property type="entry name" value="MFS"/>
</dbReference>
<reference evidence="8 9" key="1">
    <citation type="journal article" date="2019" name="Nat. Med.">
        <title>A library of human gut bacterial isolates paired with longitudinal multiomics data enables mechanistic microbiome research.</title>
        <authorList>
            <person name="Poyet M."/>
            <person name="Groussin M."/>
            <person name="Gibbons S.M."/>
            <person name="Avila-Pacheco J."/>
            <person name="Jiang X."/>
            <person name="Kearney S.M."/>
            <person name="Perrotta A.R."/>
            <person name="Berdy B."/>
            <person name="Zhao S."/>
            <person name="Lieberman T.D."/>
            <person name="Swanson P.K."/>
            <person name="Smith M."/>
            <person name="Roesemann S."/>
            <person name="Alexander J.E."/>
            <person name="Rich S.A."/>
            <person name="Livny J."/>
            <person name="Vlamakis H."/>
            <person name="Clish C."/>
            <person name="Bullock K."/>
            <person name="Deik A."/>
            <person name="Scott J."/>
            <person name="Pierce K.A."/>
            <person name="Xavier R.J."/>
            <person name="Alm E.J."/>
        </authorList>
    </citation>
    <scope>NUCLEOTIDE SEQUENCE [LARGE SCALE GENOMIC DNA]</scope>
    <source>
        <strain evidence="8 9">BIOML-A1</strain>
    </source>
</reference>
<evidence type="ECO:0000256" key="6">
    <source>
        <dbReference type="SAM" id="Phobius"/>
    </source>
</evidence>
<evidence type="ECO:0000256" key="5">
    <source>
        <dbReference type="ARBA" id="ARBA00023136"/>
    </source>
</evidence>
<keyword evidence="2" id="KW-0813">Transport</keyword>
<feature type="domain" description="Major facilitator superfamily (MFS) profile" evidence="7">
    <location>
        <begin position="22"/>
        <end position="437"/>
    </location>
</feature>
<feature type="transmembrane region" description="Helical" evidence="6">
    <location>
        <begin position="410"/>
        <end position="432"/>
    </location>
</feature>
<organism evidence="8 9">
    <name type="scientific">Gordonibacter urolithinfaciens</name>
    <dbReference type="NCBI Taxonomy" id="1335613"/>
    <lineage>
        <taxon>Bacteria</taxon>
        <taxon>Bacillati</taxon>
        <taxon>Actinomycetota</taxon>
        <taxon>Coriobacteriia</taxon>
        <taxon>Eggerthellales</taxon>
        <taxon>Eggerthellaceae</taxon>
        <taxon>Gordonibacter</taxon>
    </lineage>
</organism>